<feature type="compositionally biased region" description="Polar residues" evidence="1">
    <location>
        <begin position="34"/>
        <end position="47"/>
    </location>
</feature>
<feature type="compositionally biased region" description="Basic and acidic residues" evidence="1">
    <location>
        <begin position="48"/>
        <end position="62"/>
    </location>
</feature>
<proteinExistence type="predicted"/>
<sequence>MGNKKAARLKGCTKIAGDRAAEEKTKAAKEKTTYRTNQRGIPFLTSSPERDHAYSSPKKEKGSGTTHPDPTTLRGQKAEGTHPPRRNQVLRILPGRSRGPPPRTRRTAPAPNPVKVRRGGTPAPIPRQLPGNTAPAGGKLPESRRETPHCPRGKFPALQGSKHQFREASASAASLCSTKAGTLRKEAPHRLPRRAPGHQEPVAQWQSRVLLVREATPGQAFEPSHHH</sequence>
<reference evidence="2" key="1">
    <citation type="journal article" date="2022" name="bioRxiv">
        <title>Sequencing and chromosome-scale assembly of the giantPleurodeles waltlgenome.</title>
        <authorList>
            <person name="Brown T."/>
            <person name="Elewa A."/>
            <person name="Iarovenko S."/>
            <person name="Subramanian E."/>
            <person name="Araus A.J."/>
            <person name="Petzold A."/>
            <person name="Susuki M."/>
            <person name="Suzuki K.-i.T."/>
            <person name="Hayashi T."/>
            <person name="Toyoda A."/>
            <person name="Oliveira C."/>
            <person name="Osipova E."/>
            <person name="Leigh N.D."/>
            <person name="Simon A."/>
            <person name="Yun M.H."/>
        </authorList>
    </citation>
    <scope>NUCLEOTIDE SEQUENCE</scope>
    <source>
        <strain evidence="2">20211129_DDA</strain>
        <tissue evidence="2">Liver</tissue>
    </source>
</reference>
<evidence type="ECO:0000313" key="3">
    <source>
        <dbReference type="Proteomes" id="UP001066276"/>
    </source>
</evidence>
<accession>A0AAV7WQY8</accession>
<name>A0AAV7WQY8_PLEWA</name>
<keyword evidence="3" id="KW-1185">Reference proteome</keyword>
<dbReference type="Proteomes" id="UP001066276">
    <property type="component" value="Chromosome 1_1"/>
</dbReference>
<evidence type="ECO:0000256" key="1">
    <source>
        <dbReference type="SAM" id="MobiDB-lite"/>
    </source>
</evidence>
<comment type="caution">
    <text evidence="2">The sequence shown here is derived from an EMBL/GenBank/DDBJ whole genome shotgun (WGS) entry which is preliminary data.</text>
</comment>
<feature type="region of interest" description="Disordered" evidence="1">
    <location>
        <begin position="18"/>
        <end position="204"/>
    </location>
</feature>
<protein>
    <submittedName>
        <fullName evidence="2">Uncharacterized protein</fullName>
    </submittedName>
</protein>
<dbReference type="AlphaFoldDB" id="A0AAV7WQY8"/>
<organism evidence="2 3">
    <name type="scientific">Pleurodeles waltl</name>
    <name type="common">Iberian ribbed newt</name>
    <dbReference type="NCBI Taxonomy" id="8319"/>
    <lineage>
        <taxon>Eukaryota</taxon>
        <taxon>Metazoa</taxon>
        <taxon>Chordata</taxon>
        <taxon>Craniata</taxon>
        <taxon>Vertebrata</taxon>
        <taxon>Euteleostomi</taxon>
        <taxon>Amphibia</taxon>
        <taxon>Batrachia</taxon>
        <taxon>Caudata</taxon>
        <taxon>Salamandroidea</taxon>
        <taxon>Salamandridae</taxon>
        <taxon>Pleurodelinae</taxon>
        <taxon>Pleurodeles</taxon>
    </lineage>
</organism>
<feature type="compositionally biased region" description="Polar residues" evidence="1">
    <location>
        <begin position="171"/>
        <end position="180"/>
    </location>
</feature>
<evidence type="ECO:0000313" key="2">
    <source>
        <dbReference type="EMBL" id="KAJ1215337.1"/>
    </source>
</evidence>
<dbReference type="EMBL" id="JANPWB010000001">
    <property type="protein sequence ID" value="KAJ1215337.1"/>
    <property type="molecule type" value="Genomic_DNA"/>
</dbReference>
<feature type="compositionally biased region" description="Basic and acidic residues" evidence="1">
    <location>
        <begin position="18"/>
        <end position="33"/>
    </location>
</feature>
<gene>
    <name evidence="2" type="ORF">NDU88_002946</name>
</gene>